<reference evidence="1 2" key="1">
    <citation type="journal article" date="2023" name="Plants (Basel)">
        <title>Bridging the Gap: Combining Genomics and Transcriptomics Approaches to Understand Stylosanthes scabra, an Orphan Legume from the Brazilian Caatinga.</title>
        <authorList>
            <person name="Ferreira-Neto J.R.C."/>
            <person name="da Silva M.D."/>
            <person name="Binneck E."/>
            <person name="de Melo N.F."/>
            <person name="da Silva R.H."/>
            <person name="de Melo A.L.T.M."/>
            <person name="Pandolfi V."/>
            <person name="Bustamante F.O."/>
            <person name="Brasileiro-Vidal A.C."/>
            <person name="Benko-Iseppon A.M."/>
        </authorList>
    </citation>
    <scope>NUCLEOTIDE SEQUENCE [LARGE SCALE GENOMIC DNA]</scope>
    <source>
        <tissue evidence="1">Leaves</tissue>
    </source>
</reference>
<proteinExistence type="predicted"/>
<protein>
    <submittedName>
        <fullName evidence="1">Uncharacterized protein</fullName>
    </submittedName>
</protein>
<comment type="caution">
    <text evidence="1">The sequence shown here is derived from an EMBL/GenBank/DDBJ whole genome shotgun (WGS) entry which is preliminary data.</text>
</comment>
<evidence type="ECO:0000313" key="2">
    <source>
        <dbReference type="Proteomes" id="UP001341840"/>
    </source>
</evidence>
<name>A0ABU6X8F2_9FABA</name>
<dbReference type="Proteomes" id="UP001341840">
    <property type="component" value="Unassembled WGS sequence"/>
</dbReference>
<evidence type="ECO:0000313" key="1">
    <source>
        <dbReference type="EMBL" id="MED6194389.1"/>
    </source>
</evidence>
<keyword evidence="2" id="KW-1185">Reference proteome</keyword>
<sequence>MVASILSHFLLTRTFLARIHNLFGFRYDDLSLSFSRTQGSPELNLFATPRTALITYSELFPFCKDGGFVPLILRKVTGSSSFMTIRAGATRTTSKREVRVALMDFVTFARKEPYSDPFRVVVGLQEDNRHVSSHLNTRNPCGVLDSHRQVYRIVSSKKKLDLGPFFLSHVWAMLGTWHKRGVGLGGHDGSRLAMLGTWAKRDMMVNLEIAYRYSKEELGDLNFRCRLFKVLRWGGFLPASDEKGPRVLQMRHRLNMLRESDFIWVPHNALDVVGVVDPAILNEMHMLVWRSVTALIYFGRSSGTRSIGCCRSLVECSPGHGRRWTLISFIPKTGGTKIVGFLLSIRLGIGIGRTG</sequence>
<accession>A0ABU6X8F2</accession>
<organism evidence="1 2">
    <name type="scientific">Stylosanthes scabra</name>
    <dbReference type="NCBI Taxonomy" id="79078"/>
    <lineage>
        <taxon>Eukaryota</taxon>
        <taxon>Viridiplantae</taxon>
        <taxon>Streptophyta</taxon>
        <taxon>Embryophyta</taxon>
        <taxon>Tracheophyta</taxon>
        <taxon>Spermatophyta</taxon>
        <taxon>Magnoliopsida</taxon>
        <taxon>eudicotyledons</taxon>
        <taxon>Gunneridae</taxon>
        <taxon>Pentapetalae</taxon>
        <taxon>rosids</taxon>
        <taxon>fabids</taxon>
        <taxon>Fabales</taxon>
        <taxon>Fabaceae</taxon>
        <taxon>Papilionoideae</taxon>
        <taxon>50 kb inversion clade</taxon>
        <taxon>dalbergioids sensu lato</taxon>
        <taxon>Dalbergieae</taxon>
        <taxon>Pterocarpus clade</taxon>
        <taxon>Stylosanthes</taxon>
    </lineage>
</organism>
<dbReference type="EMBL" id="JASCZI010211558">
    <property type="protein sequence ID" value="MED6194389.1"/>
    <property type="molecule type" value="Genomic_DNA"/>
</dbReference>
<gene>
    <name evidence="1" type="ORF">PIB30_028004</name>
</gene>